<dbReference type="InterPro" id="IPR052523">
    <property type="entry name" value="Trichothecene_AcTrans"/>
</dbReference>
<protein>
    <recommendedName>
        <fullName evidence="2">N-acetyltransferase domain-containing protein</fullName>
    </recommendedName>
</protein>
<dbReference type="EMBL" id="NCSJ02000376">
    <property type="protein sequence ID" value="RFU25007.1"/>
    <property type="molecule type" value="Genomic_DNA"/>
</dbReference>
<dbReference type="OMA" id="NAPLCLH"/>
<dbReference type="GO" id="GO:0016747">
    <property type="term" value="F:acyltransferase activity, transferring groups other than amino-acyl groups"/>
    <property type="evidence" value="ECO:0007669"/>
    <property type="project" value="InterPro"/>
</dbReference>
<comment type="caution">
    <text evidence="3">The sequence shown here is derived from an EMBL/GenBank/DDBJ whole genome shotgun (WGS) entry which is preliminary data.</text>
</comment>
<dbReference type="InterPro" id="IPR000182">
    <property type="entry name" value="GNAT_dom"/>
</dbReference>
<accession>A0A3E2GVF4</accession>
<gene>
    <name evidence="3" type="ORF">B7463_g11334</name>
</gene>
<feature type="region of interest" description="Disordered" evidence="1">
    <location>
        <begin position="211"/>
        <end position="233"/>
    </location>
</feature>
<dbReference type="STRING" id="5539.A0A3E2GVF4"/>
<reference evidence="3 4" key="1">
    <citation type="submission" date="2018-05" db="EMBL/GenBank/DDBJ databases">
        <title>Draft genome sequence of Scytalidium lignicola DSM 105466, a ubiquitous saprotrophic fungus.</title>
        <authorList>
            <person name="Buettner E."/>
            <person name="Gebauer A.M."/>
            <person name="Hofrichter M."/>
            <person name="Liers C."/>
            <person name="Kellner H."/>
        </authorList>
    </citation>
    <scope>NUCLEOTIDE SEQUENCE [LARGE SCALE GENOMIC DNA]</scope>
    <source>
        <strain evidence="3 4">DSM 105466</strain>
    </source>
</reference>
<dbReference type="Proteomes" id="UP000258309">
    <property type="component" value="Unassembled WGS sequence"/>
</dbReference>
<organism evidence="3 4">
    <name type="scientific">Scytalidium lignicola</name>
    <name type="common">Hyphomycete</name>
    <dbReference type="NCBI Taxonomy" id="5539"/>
    <lineage>
        <taxon>Eukaryota</taxon>
        <taxon>Fungi</taxon>
        <taxon>Dikarya</taxon>
        <taxon>Ascomycota</taxon>
        <taxon>Pezizomycotina</taxon>
        <taxon>Leotiomycetes</taxon>
        <taxon>Leotiomycetes incertae sedis</taxon>
        <taxon>Scytalidium</taxon>
    </lineage>
</organism>
<dbReference type="Pfam" id="PF13673">
    <property type="entry name" value="Acetyltransf_10"/>
    <property type="match status" value="1"/>
</dbReference>
<dbReference type="SUPFAM" id="SSF55729">
    <property type="entry name" value="Acyl-CoA N-acyltransferases (Nat)"/>
    <property type="match status" value="1"/>
</dbReference>
<dbReference type="PANTHER" id="PTHR42791">
    <property type="entry name" value="GNAT FAMILY ACETYLTRANSFERASE"/>
    <property type="match status" value="1"/>
</dbReference>
<dbReference type="Gene3D" id="3.40.630.30">
    <property type="match status" value="1"/>
</dbReference>
<feature type="non-terminal residue" evidence="3">
    <location>
        <position position="1"/>
    </location>
</feature>
<keyword evidence="4" id="KW-1185">Reference proteome</keyword>
<dbReference type="PROSITE" id="PS51186">
    <property type="entry name" value="GNAT"/>
    <property type="match status" value="1"/>
</dbReference>
<sequence>MTSLDFKILPCELSDMSDCVDIFHEAFASDPIMAYLYPRCDLKALKKKSLKNYEKSYTAHGAKYFKAVHKETDKFVAFSKWEYPHTPNPVTEDPETAIHNEPQVPGSNEEIVLEFLTKCIRGRKKWIVPETHYFMSILAVRPEYQRKGLGSQLLSPVLELADKDKAKSFIQASPKGLGLYLKHGWTEVDDIMLDLSHYGGPKHVKTSLMIREPRSIDKNPTSPIRSASYNDLL</sequence>
<proteinExistence type="predicted"/>
<name>A0A3E2GVF4_SCYLI</name>
<evidence type="ECO:0000259" key="2">
    <source>
        <dbReference type="PROSITE" id="PS51186"/>
    </source>
</evidence>
<evidence type="ECO:0000313" key="3">
    <source>
        <dbReference type="EMBL" id="RFU25007.1"/>
    </source>
</evidence>
<feature type="non-terminal residue" evidence="3">
    <location>
        <position position="233"/>
    </location>
</feature>
<dbReference type="OrthoDB" id="2832510at2759"/>
<feature type="compositionally biased region" description="Polar residues" evidence="1">
    <location>
        <begin position="218"/>
        <end position="233"/>
    </location>
</feature>
<dbReference type="PANTHER" id="PTHR42791:SF1">
    <property type="entry name" value="N-ACETYLTRANSFERASE DOMAIN-CONTAINING PROTEIN"/>
    <property type="match status" value="1"/>
</dbReference>
<evidence type="ECO:0000256" key="1">
    <source>
        <dbReference type="SAM" id="MobiDB-lite"/>
    </source>
</evidence>
<dbReference type="AlphaFoldDB" id="A0A3E2GVF4"/>
<dbReference type="InterPro" id="IPR016181">
    <property type="entry name" value="Acyl_CoA_acyltransferase"/>
</dbReference>
<evidence type="ECO:0000313" key="4">
    <source>
        <dbReference type="Proteomes" id="UP000258309"/>
    </source>
</evidence>
<dbReference type="CDD" id="cd04301">
    <property type="entry name" value="NAT_SF"/>
    <property type="match status" value="1"/>
</dbReference>
<feature type="domain" description="N-acetyltransferase" evidence="2">
    <location>
        <begin position="62"/>
        <end position="211"/>
    </location>
</feature>